<proteinExistence type="predicted"/>
<dbReference type="OMA" id="AIMILNC"/>
<evidence type="ECO:0008006" key="12">
    <source>
        <dbReference type="Google" id="ProtNLM"/>
    </source>
</evidence>
<keyword evidence="5" id="KW-0067">ATP-binding</keyword>
<protein>
    <recommendedName>
        <fullName evidence="12">Disease resistance RPP13-like protein 1</fullName>
    </recommendedName>
</protein>
<sequence>MSVIGEAALSGFFQVLFSKLTSPELLEFLNQDQVQADLKKWKTMLLKIRAVLDDAEEKQMTSRAVKIWLDELRDLAFDVEDVLDKFATEALQHKLNAEHSTSKEPMLIPAYVSFNPSSVMFNTNMRSKIKEINTRLQESVTQKNYLELRYYDGGRTKTARLPTTSLVNEGHVYGRDEDKKAIVNLLLGAGSSNSQLSVFPILAMGGMGKTTLAQLVYNDHDVNRHFDMKAWIYVSDDFDIVRVTKAIIQSVTCEPYDVNDLDLLQVKLKNILFGKKFLFILDDVWNENYNNWTVLQRPFEFGALGSKVVVTTRNDGVSSLMGTTPSYKLKELSPNACLHVFTQHALGATDFSEHLELQEIGQKIIEMCKGLPLVAKELGGHLRTKHNHDQWKHVLYSNIRDIPEEKSAIIPTLRLSYQYLPSQLKRCFAYCSIFPKAYEFEEIELVLLWMAEGLLQETEGNKQMEDLGSEYFLDLLGRSFFQQSSNHASRFVMHDLVNDLAQWAAGDMCYRLDNKLNANNQSKIPTKIPQSFWYFDYKFTRINKFFIQFANIDIETCSKLTRLPKKIGNLVNLRHLDTTDAYLIKEMPVGLKNLKSLQTLPEFVVAKDTGSKVGDLMNLKFLRKTLCISGLENVLNVEDARKADLNGKNLDVLVMKWGSVLNDLLDARVAIDVLDMLQPPITVKELSIKGYVGAKFPTWLGDPLFSKLVLLKMNSCEKCTSLPAIGQLPSLKDLVIIGMAGVRSVGSEFYGDGFFNPFRSLVRLCFEDMQEWQDWIPCGVEHEEFPCLHELSIIKCPKLQGKLPHHLPSLEKISIRKCEQLVVSIPNFPMLHEVEIVGCKEVISKSPVELSSLKSMVLSISDLTSLTEEFMQGSTKFPAALKNLFVYKCPELESVTKELQNDASLEHFQICHCEKLKSLLEGLHRLCHLYVIKIWDCSSLVSFPDGGLLPTSLRKLSIENCEKLEALPNCLPNLSALEMLYIKDCPKLEYLPENGLPPSLLKLYIYRCPLLEQHCKKGKGREWFKIANIPRVEIDWRSVYEVEEEQE</sequence>
<evidence type="ECO:0000259" key="6">
    <source>
        <dbReference type="Pfam" id="PF00931"/>
    </source>
</evidence>
<evidence type="ECO:0000256" key="1">
    <source>
        <dbReference type="ARBA" id="ARBA00022614"/>
    </source>
</evidence>
<dbReference type="PANTHER" id="PTHR36766:SF51">
    <property type="entry name" value="DISEASE RESISTANCE RPP13-LIKE PROTEIN 1"/>
    <property type="match status" value="1"/>
</dbReference>
<dbReference type="Pfam" id="PF23559">
    <property type="entry name" value="WHD_DRP"/>
    <property type="match status" value="1"/>
</dbReference>
<keyword evidence="11" id="KW-1185">Reference proteome</keyword>
<dbReference type="Pfam" id="PF25019">
    <property type="entry name" value="LRR_R13L1-DRL21"/>
    <property type="match status" value="1"/>
</dbReference>
<evidence type="ECO:0000256" key="3">
    <source>
        <dbReference type="ARBA" id="ARBA00022741"/>
    </source>
</evidence>
<evidence type="ECO:0000259" key="8">
    <source>
        <dbReference type="Pfam" id="PF23559"/>
    </source>
</evidence>
<dbReference type="GO" id="GO:0005524">
    <property type="term" value="F:ATP binding"/>
    <property type="evidence" value="ECO:0007669"/>
    <property type="project" value="UniProtKB-KW"/>
</dbReference>
<dbReference type="SUPFAM" id="SSF52540">
    <property type="entry name" value="P-loop containing nucleoside triphosphate hydrolases"/>
    <property type="match status" value="1"/>
</dbReference>
<feature type="domain" description="Disease resistance protein winged helix" evidence="8">
    <location>
        <begin position="433"/>
        <end position="501"/>
    </location>
</feature>
<dbReference type="Gene3D" id="1.10.10.10">
    <property type="entry name" value="Winged helix-like DNA-binding domain superfamily/Winged helix DNA-binding domain"/>
    <property type="match status" value="1"/>
</dbReference>
<dbReference type="AlphaFoldDB" id="A0A7N2LFW3"/>
<keyword evidence="2" id="KW-0677">Repeat</keyword>
<feature type="domain" description="R13L1/DRL21-like LRR repeat region" evidence="9">
    <location>
        <begin position="614"/>
        <end position="739"/>
    </location>
</feature>
<evidence type="ECO:0000256" key="2">
    <source>
        <dbReference type="ARBA" id="ARBA00022737"/>
    </source>
</evidence>
<evidence type="ECO:0000256" key="5">
    <source>
        <dbReference type="ARBA" id="ARBA00022840"/>
    </source>
</evidence>
<dbReference type="InterPro" id="IPR042197">
    <property type="entry name" value="Apaf_helical"/>
</dbReference>
<dbReference type="InterPro" id="IPR058922">
    <property type="entry name" value="WHD_DRP"/>
</dbReference>
<dbReference type="InterPro" id="IPR041118">
    <property type="entry name" value="Rx_N"/>
</dbReference>
<keyword evidence="3" id="KW-0547">Nucleotide-binding</keyword>
<keyword evidence="4" id="KW-0611">Plant defense</keyword>
<dbReference type="InterPro" id="IPR056789">
    <property type="entry name" value="LRR_R13L1-DRL21"/>
</dbReference>
<dbReference type="InterPro" id="IPR002182">
    <property type="entry name" value="NB-ARC"/>
</dbReference>
<dbReference type="EMBL" id="LRBV02000004">
    <property type="status" value="NOT_ANNOTATED_CDS"/>
    <property type="molecule type" value="Genomic_DNA"/>
</dbReference>
<evidence type="ECO:0000259" key="7">
    <source>
        <dbReference type="Pfam" id="PF18052"/>
    </source>
</evidence>
<dbReference type="PRINTS" id="PR00364">
    <property type="entry name" value="DISEASERSIST"/>
</dbReference>
<accession>A0A7N2LFW3</accession>
<dbReference type="InterPro" id="IPR036388">
    <property type="entry name" value="WH-like_DNA-bd_sf"/>
</dbReference>
<organism evidence="10 11">
    <name type="scientific">Quercus lobata</name>
    <name type="common">Valley oak</name>
    <dbReference type="NCBI Taxonomy" id="97700"/>
    <lineage>
        <taxon>Eukaryota</taxon>
        <taxon>Viridiplantae</taxon>
        <taxon>Streptophyta</taxon>
        <taxon>Embryophyta</taxon>
        <taxon>Tracheophyta</taxon>
        <taxon>Spermatophyta</taxon>
        <taxon>Magnoliopsida</taxon>
        <taxon>eudicotyledons</taxon>
        <taxon>Gunneridae</taxon>
        <taxon>Pentapetalae</taxon>
        <taxon>rosids</taxon>
        <taxon>fabids</taxon>
        <taxon>Fagales</taxon>
        <taxon>Fagaceae</taxon>
        <taxon>Quercus</taxon>
    </lineage>
</organism>
<dbReference type="Pfam" id="PF18052">
    <property type="entry name" value="Rx_N"/>
    <property type="match status" value="1"/>
</dbReference>
<dbReference type="InParanoid" id="A0A7N2LFW3"/>
<dbReference type="Gene3D" id="1.10.8.430">
    <property type="entry name" value="Helical domain of apoptotic protease-activating factors"/>
    <property type="match status" value="1"/>
</dbReference>
<dbReference type="InterPro" id="IPR032675">
    <property type="entry name" value="LRR_dom_sf"/>
</dbReference>
<dbReference type="Gramene" id="QL04p031187:mrna">
    <property type="protein sequence ID" value="QL04p031187:mrna"/>
    <property type="gene ID" value="QL04p031187"/>
</dbReference>
<evidence type="ECO:0000313" key="10">
    <source>
        <dbReference type="EnsemblPlants" id="QL04p031187:mrna"/>
    </source>
</evidence>
<dbReference type="EnsemblPlants" id="QL04p031187:mrna">
    <property type="protein sequence ID" value="QL04p031187:mrna"/>
    <property type="gene ID" value="QL04p031187"/>
</dbReference>
<reference evidence="10 11" key="1">
    <citation type="journal article" date="2016" name="G3 (Bethesda)">
        <title>First Draft Assembly and Annotation of the Genome of a California Endemic Oak Quercus lobata Nee (Fagaceae).</title>
        <authorList>
            <person name="Sork V.L."/>
            <person name="Fitz-Gibbon S.T."/>
            <person name="Puiu D."/>
            <person name="Crepeau M."/>
            <person name="Gugger P.F."/>
            <person name="Sherman R."/>
            <person name="Stevens K."/>
            <person name="Langley C.H."/>
            <person name="Pellegrini M."/>
            <person name="Salzberg S.L."/>
        </authorList>
    </citation>
    <scope>NUCLEOTIDE SEQUENCE [LARGE SCALE GENOMIC DNA]</scope>
    <source>
        <strain evidence="10 11">cv. SW786</strain>
    </source>
</reference>
<evidence type="ECO:0000259" key="9">
    <source>
        <dbReference type="Pfam" id="PF25019"/>
    </source>
</evidence>
<evidence type="ECO:0000313" key="11">
    <source>
        <dbReference type="Proteomes" id="UP000594261"/>
    </source>
</evidence>
<keyword evidence="1" id="KW-0433">Leucine-rich repeat</keyword>
<dbReference type="Gene3D" id="3.40.50.300">
    <property type="entry name" value="P-loop containing nucleotide triphosphate hydrolases"/>
    <property type="match status" value="1"/>
</dbReference>
<evidence type="ECO:0000256" key="4">
    <source>
        <dbReference type="ARBA" id="ARBA00022821"/>
    </source>
</evidence>
<name>A0A7N2LFW3_QUELO</name>
<dbReference type="Proteomes" id="UP000594261">
    <property type="component" value="Chromosome 4"/>
</dbReference>
<dbReference type="Gene3D" id="1.20.5.4130">
    <property type="match status" value="1"/>
</dbReference>
<dbReference type="FunFam" id="1.10.10.10:FF:000322">
    <property type="entry name" value="Probable disease resistance protein At1g63360"/>
    <property type="match status" value="1"/>
</dbReference>
<feature type="domain" description="Disease resistance N-terminal" evidence="7">
    <location>
        <begin position="9"/>
        <end position="99"/>
    </location>
</feature>
<dbReference type="Pfam" id="PF00931">
    <property type="entry name" value="NB-ARC"/>
    <property type="match status" value="1"/>
</dbReference>
<dbReference type="GO" id="GO:0043531">
    <property type="term" value="F:ADP binding"/>
    <property type="evidence" value="ECO:0007669"/>
    <property type="project" value="InterPro"/>
</dbReference>
<dbReference type="InterPro" id="IPR027417">
    <property type="entry name" value="P-loop_NTPase"/>
</dbReference>
<dbReference type="GO" id="GO:0006952">
    <property type="term" value="P:defense response"/>
    <property type="evidence" value="ECO:0007669"/>
    <property type="project" value="UniProtKB-KW"/>
</dbReference>
<dbReference type="SUPFAM" id="SSF52047">
    <property type="entry name" value="RNI-like"/>
    <property type="match status" value="1"/>
</dbReference>
<dbReference type="SUPFAM" id="SSF52058">
    <property type="entry name" value="L domain-like"/>
    <property type="match status" value="1"/>
</dbReference>
<dbReference type="FunFam" id="3.40.50.300:FF:001091">
    <property type="entry name" value="Probable disease resistance protein At1g61300"/>
    <property type="match status" value="1"/>
</dbReference>
<reference evidence="10" key="2">
    <citation type="submission" date="2021-01" db="UniProtKB">
        <authorList>
            <consortium name="EnsemblPlants"/>
        </authorList>
    </citation>
    <scope>IDENTIFICATION</scope>
</reference>
<dbReference type="GO" id="GO:0051707">
    <property type="term" value="P:response to other organism"/>
    <property type="evidence" value="ECO:0007669"/>
    <property type="project" value="UniProtKB-ARBA"/>
</dbReference>
<feature type="domain" description="NB-ARC" evidence="6">
    <location>
        <begin position="179"/>
        <end position="346"/>
    </location>
</feature>
<dbReference type="Gene3D" id="3.80.10.10">
    <property type="entry name" value="Ribonuclease Inhibitor"/>
    <property type="match status" value="3"/>
</dbReference>
<dbReference type="PANTHER" id="PTHR36766">
    <property type="entry name" value="PLANT BROAD-SPECTRUM MILDEW RESISTANCE PROTEIN RPW8"/>
    <property type="match status" value="1"/>
</dbReference>